<gene>
    <name evidence="4" type="ORF">Vbra_9659</name>
</gene>
<name>A0A0G4G4B9_VITBC</name>
<feature type="compositionally biased region" description="Polar residues" evidence="1">
    <location>
        <begin position="841"/>
        <end position="854"/>
    </location>
</feature>
<dbReference type="EMBL" id="CDMY01000557">
    <property type="protein sequence ID" value="CEM22764.1"/>
    <property type="molecule type" value="Genomic_DNA"/>
</dbReference>
<feature type="transmembrane region" description="Helical" evidence="2">
    <location>
        <begin position="232"/>
        <end position="252"/>
    </location>
</feature>
<evidence type="ECO:0000256" key="2">
    <source>
        <dbReference type="SAM" id="Phobius"/>
    </source>
</evidence>
<dbReference type="InterPro" id="IPR011641">
    <property type="entry name" value="Tyr-kin_ephrin_A/B_rcpt-like"/>
</dbReference>
<dbReference type="Gene3D" id="2.10.50.10">
    <property type="entry name" value="Tumor Necrosis Factor Receptor, subunit A, domain 2"/>
    <property type="match status" value="2"/>
</dbReference>
<dbReference type="VEuPathDB" id="CryptoDB:Vbra_9659"/>
<feature type="compositionally biased region" description="Acidic residues" evidence="1">
    <location>
        <begin position="827"/>
        <end position="836"/>
    </location>
</feature>
<dbReference type="Proteomes" id="UP000041254">
    <property type="component" value="Unassembled WGS sequence"/>
</dbReference>
<feature type="region of interest" description="Disordered" evidence="1">
    <location>
        <begin position="681"/>
        <end position="714"/>
    </location>
</feature>
<feature type="region of interest" description="Disordered" evidence="1">
    <location>
        <begin position="803"/>
        <end position="854"/>
    </location>
</feature>
<dbReference type="PANTHER" id="PTHR46967:SF2">
    <property type="entry name" value="SUSHI, VON WILLEBRAND FACTOR TYPE A, EGF AND PENTRAXIN DOMAIN-CONTAINING PROTEIN 1-LIKE"/>
    <property type="match status" value="1"/>
</dbReference>
<dbReference type="SUPFAM" id="SSF57184">
    <property type="entry name" value="Growth factor receptor domain"/>
    <property type="match status" value="1"/>
</dbReference>
<feature type="compositionally biased region" description="Basic residues" evidence="1">
    <location>
        <begin position="803"/>
        <end position="815"/>
    </location>
</feature>
<feature type="transmembrane region" description="Helical" evidence="2">
    <location>
        <begin position="470"/>
        <end position="493"/>
    </location>
</feature>
<keyword evidence="5" id="KW-1185">Reference proteome</keyword>
<feature type="transmembrane region" description="Helical" evidence="2">
    <location>
        <begin position="561"/>
        <end position="579"/>
    </location>
</feature>
<feature type="domain" description="Tyrosine-protein kinase ephrin type A/B receptor-like" evidence="3">
    <location>
        <begin position="60"/>
        <end position="108"/>
    </location>
</feature>
<feature type="transmembrane region" description="Helical" evidence="2">
    <location>
        <begin position="623"/>
        <end position="643"/>
    </location>
</feature>
<dbReference type="InParanoid" id="A0A0G4G4B9"/>
<evidence type="ECO:0000256" key="1">
    <source>
        <dbReference type="SAM" id="MobiDB-lite"/>
    </source>
</evidence>
<keyword evidence="2" id="KW-0472">Membrane</keyword>
<sequence>LECRNCSANTFSDTTNATRCEFCPPGQGQPLEGQTFCSPCQIGYANPANSDKGCQICAEGFFSETEGSSVCQRCAEGFYSDRKGAPNCTECGETRTTDALGSVSVNQCVCREGYFFTGLYRNGFNGSIGTDDLVNATLPPGTCKLCDENLYDCPGRFEPPGALDGYYMESYGIRDANDFPTVYECNPRSTCKGGPPRNCKKHRVGLACGRCESGYTRGSGGECTRCRMSGGILGFMLMSLIVMMPVGAFFYAKTSYDDPRKTRGDGTPGVSARSVISRNEREAADDPNKAFLIILSFLQHIGIISSFNLRIDVQVQELFSLPRLLMLDPTVLGVNCYGMDTFATQLMYVFSIPIIFVLAVTLVHFILEAFVFYGKKWECLDPDKVVGRRKKAWLHWFRKTFVDTAHGLGFIRILATTTQVSSFMYVALASIATTHVDCFRHPSGDFTVRLHPYVICDWNSARGKEWRDQLWLSFLAIFLYIICPYIASIVISFRMQRLTDLKKRNKATHLQDFDQVFSAAFRYVVGKYRQGMHWWECVWMARNASLALSTVIVPNIGQLQLLYYGVILTFYAFATMTFAPWRRSANSKLDIALTMLLMHIVTLIALFYTFPLPEDINADIAEVATGVLMFVYLLLTLPVLWWYGSKHLQQHHVQGGAQKGFLSGWGSRWLRPPWLGLFHSSPNLQGIKRNKDGQTGEETRPNSQTAINRNKLGNVKQLSVRTDLDYDECEDDGDDGYEASYPEQQQHSNNKQGPHHRHNHDEGRHQARLPPDSPGASSTDDEYMSLAKGVDASAGLSSIKQLRVGHRHSHPHTRSKPPDPNRGNNDDDRDDFDDRDGVESELSNKGASTIRTPANNLQIFLGFESQLRMTQGNLSGSTPAFESSVRADQT</sequence>
<accession>A0A0G4G4B9</accession>
<protein>
    <recommendedName>
        <fullName evidence="3">Tyrosine-protein kinase ephrin type A/B receptor-like domain-containing protein</fullName>
    </recommendedName>
</protein>
<proteinExistence type="predicted"/>
<feature type="non-terminal residue" evidence="4">
    <location>
        <position position="1"/>
    </location>
</feature>
<reference evidence="4 5" key="1">
    <citation type="submission" date="2014-11" db="EMBL/GenBank/DDBJ databases">
        <authorList>
            <person name="Zhu J."/>
            <person name="Qi W."/>
            <person name="Song R."/>
        </authorList>
    </citation>
    <scope>NUCLEOTIDE SEQUENCE [LARGE SCALE GENOMIC DNA]</scope>
</reference>
<evidence type="ECO:0000313" key="4">
    <source>
        <dbReference type="EMBL" id="CEM22764.1"/>
    </source>
</evidence>
<keyword evidence="2" id="KW-1133">Transmembrane helix</keyword>
<dbReference type="InterPro" id="IPR009030">
    <property type="entry name" value="Growth_fac_rcpt_cys_sf"/>
</dbReference>
<keyword evidence="2" id="KW-0812">Transmembrane</keyword>
<feature type="transmembrane region" description="Helical" evidence="2">
    <location>
        <begin position="591"/>
        <end position="611"/>
    </location>
</feature>
<dbReference type="Pfam" id="PF07699">
    <property type="entry name" value="Ephrin_rec_like"/>
    <property type="match status" value="1"/>
</dbReference>
<dbReference type="PANTHER" id="PTHR46967">
    <property type="entry name" value="INSULIN-LIKE GROWTH FACTOR BINDING PROTEIN,N-TERMINAL"/>
    <property type="match status" value="1"/>
</dbReference>
<evidence type="ECO:0000259" key="3">
    <source>
        <dbReference type="Pfam" id="PF07699"/>
    </source>
</evidence>
<dbReference type="AlphaFoldDB" id="A0A0G4G4B9"/>
<feature type="compositionally biased region" description="Basic and acidic residues" evidence="1">
    <location>
        <begin position="689"/>
        <end position="700"/>
    </location>
</feature>
<feature type="compositionally biased region" description="Polar residues" evidence="1">
    <location>
        <begin position="742"/>
        <end position="752"/>
    </location>
</feature>
<dbReference type="OrthoDB" id="407021at2759"/>
<evidence type="ECO:0000313" key="5">
    <source>
        <dbReference type="Proteomes" id="UP000041254"/>
    </source>
</evidence>
<dbReference type="SMART" id="SM01411">
    <property type="entry name" value="Ephrin_rec_like"/>
    <property type="match status" value="2"/>
</dbReference>
<feature type="region of interest" description="Disordered" evidence="1">
    <location>
        <begin position="726"/>
        <end position="781"/>
    </location>
</feature>
<feature type="compositionally biased region" description="Acidic residues" evidence="1">
    <location>
        <begin position="726"/>
        <end position="737"/>
    </location>
</feature>
<feature type="transmembrane region" description="Helical" evidence="2">
    <location>
        <begin position="347"/>
        <end position="367"/>
    </location>
</feature>
<organism evidence="4 5">
    <name type="scientific">Vitrella brassicaformis (strain CCMP3155)</name>
    <dbReference type="NCBI Taxonomy" id="1169540"/>
    <lineage>
        <taxon>Eukaryota</taxon>
        <taxon>Sar</taxon>
        <taxon>Alveolata</taxon>
        <taxon>Colpodellida</taxon>
        <taxon>Vitrellaceae</taxon>
        <taxon>Vitrella</taxon>
    </lineage>
</organism>